<dbReference type="InterPro" id="IPR029063">
    <property type="entry name" value="SAM-dependent_MTases_sf"/>
</dbReference>
<reference evidence="1" key="1">
    <citation type="submission" date="2018-05" db="EMBL/GenBank/DDBJ databases">
        <authorList>
            <person name="Lanie J.A."/>
            <person name="Ng W.-L."/>
            <person name="Kazmierczak K.M."/>
            <person name="Andrzejewski T.M."/>
            <person name="Davidsen T.M."/>
            <person name="Wayne K.J."/>
            <person name="Tettelin H."/>
            <person name="Glass J.I."/>
            <person name="Rusch D."/>
            <person name="Podicherti R."/>
            <person name="Tsui H.-C.T."/>
            <person name="Winkler M.E."/>
        </authorList>
    </citation>
    <scope>NUCLEOTIDE SEQUENCE</scope>
</reference>
<dbReference type="EMBL" id="UINC01223786">
    <property type="protein sequence ID" value="SVE53123.1"/>
    <property type="molecule type" value="Genomic_DNA"/>
</dbReference>
<sequence length="77" mass="9174">MQNSDIIHDQINYYRARAGEYDEWFYRQGRFDHGEELNKRWFDQVTDVLRALDVFAPTGDVLEFACGTGLWTERLVQ</sequence>
<proteinExistence type="predicted"/>
<evidence type="ECO:0008006" key="2">
    <source>
        <dbReference type="Google" id="ProtNLM"/>
    </source>
</evidence>
<feature type="non-terminal residue" evidence="1">
    <location>
        <position position="77"/>
    </location>
</feature>
<gene>
    <name evidence="1" type="ORF">METZ01_LOCUS505977</name>
</gene>
<protein>
    <recommendedName>
        <fullName evidence="2">Methyltransferase domain-containing protein</fullName>
    </recommendedName>
</protein>
<dbReference type="SUPFAM" id="SSF53335">
    <property type="entry name" value="S-adenosyl-L-methionine-dependent methyltransferases"/>
    <property type="match status" value="1"/>
</dbReference>
<organism evidence="1">
    <name type="scientific">marine metagenome</name>
    <dbReference type="NCBI Taxonomy" id="408172"/>
    <lineage>
        <taxon>unclassified sequences</taxon>
        <taxon>metagenomes</taxon>
        <taxon>ecological metagenomes</taxon>
    </lineage>
</organism>
<accession>A0A383E9P7</accession>
<evidence type="ECO:0000313" key="1">
    <source>
        <dbReference type="EMBL" id="SVE53123.1"/>
    </source>
</evidence>
<dbReference type="Gene3D" id="3.40.50.150">
    <property type="entry name" value="Vaccinia Virus protein VP39"/>
    <property type="match status" value="1"/>
</dbReference>
<name>A0A383E9P7_9ZZZZ</name>
<dbReference type="AlphaFoldDB" id="A0A383E9P7"/>